<dbReference type="Proteomes" id="UP000000758">
    <property type="component" value="Chromosome"/>
</dbReference>
<dbReference type="SUPFAM" id="SSF50249">
    <property type="entry name" value="Nucleic acid-binding proteins"/>
    <property type="match status" value="1"/>
</dbReference>
<dbReference type="Gene3D" id="2.40.50.140">
    <property type="entry name" value="Nucleic acid-binding proteins"/>
    <property type="match status" value="1"/>
</dbReference>
<dbReference type="EnsemblBacteria" id="ABK77624">
    <property type="protein sequence ID" value="ABK77624"/>
    <property type="gene ID" value="CENSYa_0992"/>
</dbReference>
<dbReference type="SUPFAM" id="SSF75217">
    <property type="entry name" value="alpha/beta knot"/>
    <property type="match status" value="1"/>
</dbReference>
<dbReference type="AlphaFoldDB" id="A0RWA7"/>
<dbReference type="PANTHER" id="PTHR12150:SF13">
    <property type="entry name" value="METHYLTRANSFERASE C9ORF114-RELATED"/>
    <property type="match status" value="1"/>
</dbReference>
<evidence type="ECO:0000313" key="1">
    <source>
        <dbReference type="EMBL" id="ABK77624.1"/>
    </source>
</evidence>
<sequence length="265" mass="28724">MELSVAIPDSCLADESTQMDKSRKASVIARACSVFGVSAVYVYKDGGGDGRLLTTILRYLETPPFLRKRLFPRINELKYAGVLSPLRIPSHTASSDPKSVSRGDVREGVVLSKGGRKFVDIGLGRPVPYSGQTIPPKRVTVRFERAPPDPVIREIPREEAGAYWGYRVKERGRLGELLSGWKGRIILTSRKGSAISQSGIRSYAGTGEVLVVFGSTDKGIHGMLGGGTGRVQNARVLNFFPGQSSETVRLEEAMLGTFAILRSGV</sequence>
<proteinExistence type="predicted"/>
<gene>
    <name evidence="1" type="ordered locus">CENSYa_0992</name>
</gene>
<dbReference type="EMBL" id="DP000238">
    <property type="protein sequence ID" value="ABK77624.1"/>
    <property type="molecule type" value="Genomic_DNA"/>
</dbReference>
<dbReference type="KEGG" id="csy:CENSYa_0992"/>
<keyword evidence="2" id="KW-1185">Reference proteome</keyword>
<name>A0RWA7_CENSY</name>
<evidence type="ECO:0000313" key="2">
    <source>
        <dbReference type="Proteomes" id="UP000000758"/>
    </source>
</evidence>
<dbReference type="InterPro" id="IPR029028">
    <property type="entry name" value="Alpha/beta_knot_MTases"/>
</dbReference>
<evidence type="ECO:0008006" key="3">
    <source>
        <dbReference type="Google" id="ProtNLM"/>
    </source>
</evidence>
<dbReference type="STRING" id="414004.CENSYa_0992"/>
<dbReference type="HOGENOM" id="CLU_017233_1_0_2"/>
<dbReference type="PANTHER" id="PTHR12150">
    <property type="entry name" value="CLASS IV SAM-BINDING METHYLTRANSFERASE-RELATED"/>
    <property type="match status" value="1"/>
</dbReference>
<dbReference type="InterPro" id="IPR029026">
    <property type="entry name" value="tRNA_m1G_MTases_N"/>
</dbReference>
<protein>
    <recommendedName>
        <fullName evidence="3">RNA-binding protein</fullName>
    </recommendedName>
</protein>
<accession>A0RWA7</accession>
<dbReference type="InterPro" id="IPR003750">
    <property type="entry name" value="Put_MeTrfase-C9orf114-like"/>
</dbReference>
<reference evidence="1 2" key="1">
    <citation type="journal article" date="2006" name="Proc. Natl. Acad. Sci. U.S.A.">
        <title>Genomic analysis of the uncultivated marine crenarchaeote Cenarchaeum symbiosum.</title>
        <authorList>
            <person name="Hallam S.J."/>
            <person name="Konstantinidis K.T."/>
            <person name="Putnam N."/>
            <person name="Schleper C."/>
            <person name="Watanabe Y."/>
            <person name="Sugahara J."/>
            <person name="Preston C."/>
            <person name="de la Torre J."/>
            <person name="Richardson P.M."/>
            <person name="DeLong E.F."/>
        </authorList>
    </citation>
    <scope>NUCLEOTIDE SEQUENCE [LARGE SCALE GENOMIC DNA]</scope>
    <source>
        <strain evidence="2">A</strain>
    </source>
</reference>
<organism evidence="1 2">
    <name type="scientific">Cenarchaeum symbiosum (strain A)</name>
    <dbReference type="NCBI Taxonomy" id="414004"/>
    <lineage>
        <taxon>Archaea</taxon>
        <taxon>Nitrososphaerota</taxon>
        <taxon>Candidatus Cenarchaeales</taxon>
        <taxon>Candidatus Cenarchaeaceae</taxon>
        <taxon>Candidatus Cenarchaeum</taxon>
    </lineage>
</organism>
<dbReference type="CDD" id="cd18086">
    <property type="entry name" value="HsC9orf114-like"/>
    <property type="match status" value="1"/>
</dbReference>
<dbReference type="Gene3D" id="3.40.1280.10">
    <property type="match status" value="1"/>
</dbReference>
<dbReference type="Pfam" id="PF02598">
    <property type="entry name" value="Methyltrn_RNA_3"/>
    <property type="match status" value="1"/>
</dbReference>
<dbReference type="InterPro" id="IPR012340">
    <property type="entry name" value="NA-bd_OB-fold"/>
</dbReference>